<gene>
    <name evidence="1" type="ORF">CNF02_09150</name>
</gene>
<dbReference type="AlphaFoldDB" id="A0A2A5WB16"/>
<proteinExistence type="predicted"/>
<reference evidence="1 2" key="1">
    <citation type="submission" date="2017-08" db="EMBL/GenBank/DDBJ databases">
        <title>Fine stratification of microbial communities through a metagenomic profile of the photic zone.</title>
        <authorList>
            <person name="Haro-Moreno J.M."/>
            <person name="Lopez-Perez M."/>
            <person name="De La Torre J."/>
            <person name="Picazo A."/>
            <person name="Camacho A."/>
            <person name="Rodriguez-Valera F."/>
        </authorList>
    </citation>
    <scope>NUCLEOTIDE SEQUENCE [LARGE SCALE GENOMIC DNA]</scope>
    <source>
        <strain evidence="1">MED-G28</strain>
    </source>
</reference>
<comment type="caution">
    <text evidence="1">The sequence shown here is derived from an EMBL/GenBank/DDBJ whole genome shotgun (WGS) entry which is preliminary data.</text>
</comment>
<organism evidence="1 2">
    <name type="scientific">OM182 bacterium MED-G28</name>
    <dbReference type="NCBI Taxonomy" id="1986256"/>
    <lineage>
        <taxon>Bacteria</taxon>
        <taxon>Pseudomonadati</taxon>
        <taxon>Pseudomonadota</taxon>
        <taxon>Gammaproteobacteria</taxon>
        <taxon>OMG group</taxon>
        <taxon>OM182 clade</taxon>
    </lineage>
</organism>
<protein>
    <submittedName>
        <fullName evidence="1">Uncharacterized protein</fullName>
    </submittedName>
</protein>
<sequence>MSLADQLKLEDETVTFELKITSITQTSEGTTVNSVGTAGRYGKVWLTYNFTPNSNPENAHMGSFVGIGRAVTDDGTQNEGQRRGVYVMDGLKATVYSLDDVTDGLPNFCIEHWDLVSETVTLNFSRIEK</sequence>
<dbReference type="Proteomes" id="UP000219329">
    <property type="component" value="Unassembled WGS sequence"/>
</dbReference>
<name>A0A2A5WB16_9GAMM</name>
<evidence type="ECO:0000313" key="1">
    <source>
        <dbReference type="EMBL" id="PDH33346.1"/>
    </source>
</evidence>
<dbReference type="EMBL" id="NTJZ01000009">
    <property type="protein sequence ID" value="PDH33346.1"/>
    <property type="molecule type" value="Genomic_DNA"/>
</dbReference>
<evidence type="ECO:0000313" key="2">
    <source>
        <dbReference type="Proteomes" id="UP000219329"/>
    </source>
</evidence>
<accession>A0A2A5WB16</accession>